<dbReference type="SUPFAM" id="SSF140566">
    <property type="entry name" value="FlgN-like"/>
    <property type="match status" value="1"/>
</dbReference>
<dbReference type="Proteomes" id="UP000245802">
    <property type="component" value="Chromosome"/>
</dbReference>
<organism evidence="5 6">
    <name type="scientific">Gemmata obscuriglobus</name>
    <dbReference type="NCBI Taxonomy" id="114"/>
    <lineage>
        <taxon>Bacteria</taxon>
        <taxon>Pseudomonadati</taxon>
        <taxon>Planctomycetota</taxon>
        <taxon>Planctomycetia</taxon>
        <taxon>Gemmatales</taxon>
        <taxon>Gemmataceae</taxon>
        <taxon>Gemmata</taxon>
    </lineage>
</organism>
<sequence>MLTLSAPSAPVEPFLHHLAAEEQLLTAAIEKGQELYAALRRGAVPEAHGLGAEQERIAAGLRAASAARLGATGALAAALELAPEQVTLAALAERLPEPQAEPVRAARARLAALAAELNRIQTRNANLLGHLRSFFRDVLAECGADDTPIRYGPSGQWLPPAPNQPLLRRGTIT</sequence>
<evidence type="ECO:0000256" key="4">
    <source>
        <dbReference type="SAM" id="MobiDB-lite"/>
    </source>
</evidence>
<name>A0A2Z3H6T9_9BACT</name>
<proteinExistence type="inferred from homology"/>
<comment type="similarity">
    <text evidence="2">Belongs to the FlgN family.</text>
</comment>
<reference evidence="5 6" key="1">
    <citation type="submission" date="2018-01" db="EMBL/GenBank/DDBJ databases">
        <title>G. obscuriglobus.</title>
        <authorList>
            <person name="Franke J."/>
            <person name="Blomberg W."/>
            <person name="Selmecki A."/>
        </authorList>
    </citation>
    <scope>NUCLEOTIDE SEQUENCE [LARGE SCALE GENOMIC DNA]</scope>
    <source>
        <strain evidence="5 6">DSM 5831</strain>
    </source>
</reference>
<dbReference type="RefSeq" id="WP_010037632.1">
    <property type="nucleotide sequence ID" value="NZ_CP025958.1"/>
</dbReference>
<evidence type="ECO:0000256" key="3">
    <source>
        <dbReference type="ARBA" id="ARBA00022795"/>
    </source>
</evidence>
<protein>
    <recommendedName>
        <fullName evidence="7">Flagellar protein FlgN</fullName>
    </recommendedName>
</protein>
<dbReference type="InterPro" id="IPR036679">
    <property type="entry name" value="FlgN-like_sf"/>
</dbReference>
<keyword evidence="6" id="KW-1185">Reference proteome</keyword>
<gene>
    <name evidence="5" type="ORF">C1280_10375</name>
</gene>
<evidence type="ECO:0000256" key="1">
    <source>
        <dbReference type="ARBA" id="ARBA00002397"/>
    </source>
</evidence>
<feature type="region of interest" description="Disordered" evidence="4">
    <location>
        <begin position="153"/>
        <end position="173"/>
    </location>
</feature>
<dbReference type="AlphaFoldDB" id="A0A2Z3H6T9"/>
<dbReference type="GO" id="GO:0044780">
    <property type="term" value="P:bacterial-type flagellum assembly"/>
    <property type="evidence" value="ECO:0007669"/>
    <property type="project" value="InterPro"/>
</dbReference>
<accession>A0A2Z3H6T9</accession>
<evidence type="ECO:0000256" key="2">
    <source>
        <dbReference type="ARBA" id="ARBA00007703"/>
    </source>
</evidence>
<dbReference type="Pfam" id="PF05130">
    <property type="entry name" value="FlgN"/>
    <property type="match status" value="1"/>
</dbReference>
<keyword evidence="3" id="KW-1005">Bacterial flagellum biogenesis</keyword>
<dbReference type="InterPro" id="IPR007809">
    <property type="entry name" value="FlgN-like"/>
</dbReference>
<dbReference type="KEGG" id="gog:C1280_10375"/>
<evidence type="ECO:0000313" key="6">
    <source>
        <dbReference type="Proteomes" id="UP000245802"/>
    </source>
</evidence>
<comment type="function">
    <text evidence="1">Required for the efficient initiation of filament assembly.</text>
</comment>
<evidence type="ECO:0008006" key="7">
    <source>
        <dbReference type="Google" id="ProtNLM"/>
    </source>
</evidence>
<evidence type="ECO:0000313" key="5">
    <source>
        <dbReference type="EMBL" id="AWM37374.1"/>
    </source>
</evidence>
<dbReference type="Gene3D" id="1.20.58.300">
    <property type="entry name" value="FlgN-like"/>
    <property type="match status" value="1"/>
</dbReference>
<dbReference type="EMBL" id="CP025958">
    <property type="protein sequence ID" value="AWM37374.1"/>
    <property type="molecule type" value="Genomic_DNA"/>
</dbReference>
<dbReference type="OrthoDB" id="9992659at2"/>